<evidence type="ECO:0000313" key="2">
    <source>
        <dbReference type="Proteomes" id="UP000814140"/>
    </source>
</evidence>
<reference evidence="1" key="2">
    <citation type="journal article" date="2022" name="New Phytol.">
        <title>Evolutionary transition to the ectomycorrhizal habit in the genomes of a hyperdiverse lineage of mushroom-forming fungi.</title>
        <authorList>
            <person name="Looney B."/>
            <person name="Miyauchi S."/>
            <person name="Morin E."/>
            <person name="Drula E."/>
            <person name="Courty P.E."/>
            <person name="Kohler A."/>
            <person name="Kuo A."/>
            <person name="LaButti K."/>
            <person name="Pangilinan J."/>
            <person name="Lipzen A."/>
            <person name="Riley R."/>
            <person name="Andreopoulos W."/>
            <person name="He G."/>
            <person name="Johnson J."/>
            <person name="Nolan M."/>
            <person name="Tritt A."/>
            <person name="Barry K.W."/>
            <person name="Grigoriev I.V."/>
            <person name="Nagy L.G."/>
            <person name="Hibbett D."/>
            <person name="Henrissat B."/>
            <person name="Matheny P.B."/>
            <person name="Labbe J."/>
            <person name="Martin F.M."/>
        </authorList>
    </citation>
    <scope>NUCLEOTIDE SEQUENCE</scope>
    <source>
        <strain evidence="1">HHB10654</strain>
    </source>
</reference>
<accession>A0ACB8T4J9</accession>
<protein>
    <submittedName>
        <fullName evidence="1">Uncharacterized protein</fullName>
    </submittedName>
</protein>
<gene>
    <name evidence="1" type="ORF">BV25DRAFT_356427</name>
</gene>
<comment type="caution">
    <text evidence="1">The sequence shown here is derived from an EMBL/GenBank/DDBJ whole genome shotgun (WGS) entry which is preliminary data.</text>
</comment>
<proteinExistence type="predicted"/>
<dbReference type="EMBL" id="MU277201">
    <property type="protein sequence ID" value="KAI0063759.1"/>
    <property type="molecule type" value="Genomic_DNA"/>
</dbReference>
<organism evidence="1 2">
    <name type="scientific">Artomyces pyxidatus</name>
    <dbReference type="NCBI Taxonomy" id="48021"/>
    <lineage>
        <taxon>Eukaryota</taxon>
        <taxon>Fungi</taxon>
        <taxon>Dikarya</taxon>
        <taxon>Basidiomycota</taxon>
        <taxon>Agaricomycotina</taxon>
        <taxon>Agaricomycetes</taxon>
        <taxon>Russulales</taxon>
        <taxon>Auriscalpiaceae</taxon>
        <taxon>Artomyces</taxon>
    </lineage>
</organism>
<reference evidence="1" key="1">
    <citation type="submission" date="2021-03" db="EMBL/GenBank/DDBJ databases">
        <authorList>
            <consortium name="DOE Joint Genome Institute"/>
            <person name="Ahrendt S."/>
            <person name="Looney B.P."/>
            <person name="Miyauchi S."/>
            <person name="Morin E."/>
            <person name="Drula E."/>
            <person name="Courty P.E."/>
            <person name="Chicoki N."/>
            <person name="Fauchery L."/>
            <person name="Kohler A."/>
            <person name="Kuo A."/>
            <person name="Labutti K."/>
            <person name="Pangilinan J."/>
            <person name="Lipzen A."/>
            <person name="Riley R."/>
            <person name="Andreopoulos W."/>
            <person name="He G."/>
            <person name="Johnson J."/>
            <person name="Barry K.W."/>
            <person name="Grigoriev I.V."/>
            <person name="Nagy L."/>
            <person name="Hibbett D."/>
            <person name="Henrissat B."/>
            <person name="Matheny P.B."/>
            <person name="Labbe J."/>
            <person name="Martin F."/>
        </authorList>
    </citation>
    <scope>NUCLEOTIDE SEQUENCE</scope>
    <source>
        <strain evidence="1">HHB10654</strain>
    </source>
</reference>
<evidence type="ECO:0000313" key="1">
    <source>
        <dbReference type="EMBL" id="KAI0063759.1"/>
    </source>
</evidence>
<sequence>MDSTAVSTCLVVPDAYHGPRQGARPCWRPTRPCSRDLARLLSVVIVRLRSSWCPAQPSVKEDDCQETSLLVPGRNTARLIPRERVTVHRDDPARSPFPLILLPGPKGTPTVDDFDGVAVVTWIEATHLPALTAHIATCAASAFWHAQCEPKGC</sequence>
<keyword evidence="2" id="KW-1185">Reference proteome</keyword>
<dbReference type="Proteomes" id="UP000814140">
    <property type="component" value="Unassembled WGS sequence"/>
</dbReference>
<name>A0ACB8T4J9_9AGAM</name>